<protein>
    <recommendedName>
        <fullName evidence="3">Helix-turn-helix domain-containing protein</fullName>
    </recommendedName>
</protein>
<evidence type="ECO:0000313" key="1">
    <source>
        <dbReference type="EMBL" id="SHK70703.1"/>
    </source>
</evidence>
<keyword evidence="2" id="KW-1185">Reference proteome</keyword>
<dbReference type="OrthoDB" id="886705at2"/>
<dbReference type="RefSeq" id="WP_073282512.1">
    <property type="nucleotide sequence ID" value="NZ_FRAS01000005.1"/>
</dbReference>
<name>A0A1M6UNL0_9BACT</name>
<gene>
    <name evidence="1" type="ORF">SAMN02746009_01422</name>
</gene>
<proteinExistence type="predicted"/>
<dbReference type="STRING" id="1121959.SAMN02746009_01422"/>
<accession>A0A1M6UNL0</accession>
<evidence type="ECO:0000313" key="2">
    <source>
        <dbReference type="Proteomes" id="UP000183947"/>
    </source>
</evidence>
<evidence type="ECO:0008006" key="3">
    <source>
        <dbReference type="Google" id="ProtNLM"/>
    </source>
</evidence>
<organism evidence="1 2">
    <name type="scientific">Hymenobacter psychrotolerans DSM 18569</name>
    <dbReference type="NCBI Taxonomy" id="1121959"/>
    <lineage>
        <taxon>Bacteria</taxon>
        <taxon>Pseudomonadati</taxon>
        <taxon>Bacteroidota</taxon>
        <taxon>Cytophagia</taxon>
        <taxon>Cytophagales</taxon>
        <taxon>Hymenobacteraceae</taxon>
        <taxon>Hymenobacter</taxon>
    </lineage>
</organism>
<dbReference type="Proteomes" id="UP000183947">
    <property type="component" value="Unassembled WGS sequence"/>
</dbReference>
<dbReference type="AlphaFoldDB" id="A0A1M6UNL0"/>
<dbReference type="EMBL" id="FRAS01000005">
    <property type="protein sequence ID" value="SHK70703.1"/>
    <property type="molecule type" value="Genomic_DNA"/>
</dbReference>
<reference evidence="2" key="1">
    <citation type="submission" date="2016-11" db="EMBL/GenBank/DDBJ databases">
        <authorList>
            <person name="Varghese N."/>
            <person name="Submissions S."/>
        </authorList>
    </citation>
    <scope>NUCLEOTIDE SEQUENCE [LARGE SCALE GENOMIC DNA]</scope>
    <source>
        <strain evidence="2">DSM 18569</strain>
    </source>
</reference>
<sequence length="102" mass="12000">MQTVVLIPEPEWRQILGRLEKLESAEQTRIRVEAAEADEVLAVRQAAAFLGMKPEGIRKARRAGRLKGVRINEKEWGFYRSELKRYQYRYTRRLPTNERQAA</sequence>